<dbReference type="EMBL" id="FUYM01000001">
    <property type="protein sequence ID" value="SKB25610.1"/>
    <property type="molecule type" value="Genomic_DNA"/>
</dbReference>
<keyword evidence="8" id="KW-1185">Reference proteome</keyword>
<keyword evidence="2" id="KW-1003">Cell membrane</keyword>
<dbReference type="InterPro" id="IPR017039">
    <property type="entry name" value="Virul_fac_BrkB"/>
</dbReference>
<evidence type="ECO:0000256" key="6">
    <source>
        <dbReference type="SAM" id="Phobius"/>
    </source>
</evidence>
<comment type="subcellular location">
    <subcellularLocation>
        <location evidence="1">Cell membrane</location>
        <topology evidence="1">Multi-pass membrane protein</topology>
    </subcellularLocation>
</comment>
<protein>
    <submittedName>
        <fullName evidence="7">Membrane protein</fullName>
    </submittedName>
</protein>
<evidence type="ECO:0000256" key="2">
    <source>
        <dbReference type="ARBA" id="ARBA00022475"/>
    </source>
</evidence>
<keyword evidence="4 6" id="KW-1133">Transmembrane helix</keyword>
<accession>A0A1T4ZSB1</accession>
<dbReference type="PANTHER" id="PTHR30213:SF0">
    <property type="entry name" value="UPF0761 MEMBRANE PROTEIN YIHY"/>
    <property type="match status" value="1"/>
</dbReference>
<dbReference type="Proteomes" id="UP000189818">
    <property type="component" value="Unassembled WGS sequence"/>
</dbReference>
<proteinExistence type="predicted"/>
<evidence type="ECO:0000256" key="4">
    <source>
        <dbReference type="ARBA" id="ARBA00022989"/>
    </source>
</evidence>
<evidence type="ECO:0000313" key="8">
    <source>
        <dbReference type="Proteomes" id="UP000189818"/>
    </source>
</evidence>
<sequence>MVKDESPEARRRRPFEKHLNEMRPGGRIYTILRRAALGVYADGFIHAGNIAYLALLTMFPFFIVMAALAQLFGRTPDVQHAVYGFLATVPPSVRQLVAQPISDVLAANNKGALLWLGALVGLWTVGSFIETIRDILYRAYGTRPSKGFWHYRVGSILIIVVSVILVMAAFSAQVVLTGVEQIIWRLLPFADNVQPLINLSRIGPLLMLAGALYALFVALTPLKYRISDCPKWPGALFTAGWWMAVTMLLPIVVGAFGGYGRTYGSLAGVIVTLLFFWLVGLGLVFGAHLNAALAEGPETSVKEAAPNE</sequence>
<feature type="transmembrane region" description="Helical" evidence="6">
    <location>
        <begin position="263"/>
        <end position="285"/>
    </location>
</feature>
<feature type="transmembrane region" description="Helical" evidence="6">
    <location>
        <begin position="50"/>
        <end position="72"/>
    </location>
</feature>
<feature type="transmembrane region" description="Helical" evidence="6">
    <location>
        <begin position="202"/>
        <end position="222"/>
    </location>
</feature>
<dbReference type="STRING" id="439228.SAMN06295920_101155"/>
<dbReference type="AlphaFoldDB" id="A0A1T4ZSB1"/>
<gene>
    <name evidence="7" type="ORF">SAMN06295920_101155</name>
</gene>
<keyword evidence="5 6" id="KW-0472">Membrane</keyword>
<evidence type="ECO:0000313" key="7">
    <source>
        <dbReference type="EMBL" id="SKB25610.1"/>
    </source>
</evidence>
<reference evidence="8" key="1">
    <citation type="submission" date="2017-02" db="EMBL/GenBank/DDBJ databases">
        <authorList>
            <person name="Varghese N."/>
            <person name="Submissions S."/>
        </authorList>
    </citation>
    <scope>NUCLEOTIDE SEQUENCE [LARGE SCALE GENOMIC DNA]</scope>
    <source>
        <strain evidence="8">UM2</strain>
    </source>
</reference>
<evidence type="ECO:0000256" key="1">
    <source>
        <dbReference type="ARBA" id="ARBA00004651"/>
    </source>
</evidence>
<evidence type="ECO:0000256" key="3">
    <source>
        <dbReference type="ARBA" id="ARBA00022692"/>
    </source>
</evidence>
<name>A0A1T4ZSB1_9SPHN</name>
<feature type="transmembrane region" description="Helical" evidence="6">
    <location>
        <begin position="112"/>
        <end position="132"/>
    </location>
</feature>
<dbReference type="PANTHER" id="PTHR30213">
    <property type="entry name" value="INNER MEMBRANE PROTEIN YHJD"/>
    <property type="match status" value="1"/>
</dbReference>
<dbReference type="GO" id="GO:0005886">
    <property type="term" value="C:plasma membrane"/>
    <property type="evidence" value="ECO:0007669"/>
    <property type="project" value="UniProtKB-SubCell"/>
</dbReference>
<feature type="transmembrane region" description="Helical" evidence="6">
    <location>
        <begin position="153"/>
        <end position="176"/>
    </location>
</feature>
<evidence type="ECO:0000256" key="5">
    <source>
        <dbReference type="ARBA" id="ARBA00023136"/>
    </source>
</evidence>
<dbReference type="PIRSF" id="PIRSF035875">
    <property type="entry name" value="RNase_BN"/>
    <property type="match status" value="1"/>
</dbReference>
<feature type="transmembrane region" description="Helical" evidence="6">
    <location>
        <begin position="234"/>
        <end position="257"/>
    </location>
</feature>
<dbReference type="Pfam" id="PF03631">
    <property type="entry name" value="Virul_fac_BrkB"/>
    <property type="match status" value="1"/>
</dbReference>
<keyword evidence="3 6" id="KW-0812">Transmembrane</keyword>
<organism evidence="7 8">
    <name type="scientific">Rhizorhabdus histidinilytica</name>
    <dbReference type="NCBI Taxonomy" id="439228"/>
    <lineage>
        <taxon>Bacteria</taxon>
        <taxon>Pseudomonadati</taxon>
        <taxon>Pseudomonadota</taxon>
        <taxon>Alphaproteobacteria</taxon>
        <taxon>Sphingomonadales</taxon>
        <taxon>Sphingomonadaceae</taxon>
        <taxon>Rhizorhabdus</taxon>
    </lineage>
</organism>